<feature type="domain" description="Histidine kinase" evidence="8">
    <location>
        <begin position="1084"/>
        <end position="1336"/>
    </location>
</feature>
<dbReference type="EC" id="2.7.13.3" evidence="2"/>
<feature type="domain" description="PAC" evidence="10">
    <location>
        <begin position="806"/>
        <end position="859"/>
    </location>
</feature>
<organism evidence="11 12">
    <name type="scientific">Microseira wollei NIES-4236</name>
    <dbReference type="NCBI Taxonomy" id="2530354"/>
    <lineage>
        <taxon>Bacteria</taxon>
        <taxon>Bacillati</taxon>
        <taxon>Cyanobacteriota</taxon>
        <taxon>Cyanophyceae</taxon>
        <taxon>Oscillatoriophycideae</taxon>
        <taxon>Aerosakkonematales</taxon>
        <taxon>Aerosakkonemataceae</taxon>
        <taxon>Microseira</taxon>
    </lineage>
</organism>
<dbReference type="PROSITE" id="PS50112">
    <property type="entry name" value="PAS"/>
    <property type="match status" value="4"/>
</dbReference>
<keyword evidence="7" id="KW-0175">Coiled coil</keyword>
<feature type="coiled-coil region" evidence="7">
    <location>
        <begin position="1045"/>
        <end position="1075"/>
    </location>
</feature>
<feature type="coiled-coil region" evidence="7">
    <location>
        <begin position="202"/>
        <end position="229"/>
    </location>
</feature>
<evidence type="ECO:0000256" key="7">
    <source>
        <dbReference type="SAM" id="Coils"/>
    </source>
</evidence>
<comment type="caution">
    <text evidence="11">The sequence shown here is derived from an EMBL/GenBank/DDBJ whole genome shotgun (WGS) entry which is preliminary data.</text>
</comment>
<feature type="domain" description="PAS" evidence="9">
    <location>
        <begin position="727"/>
        <end position="804"/>
    </location>
</feature>
<evidence type="ECO:0000259" key="8">
    <source>
        <dbReference type="PROSITE" id="PS50109"/>
    </source>
</evidence>
<dbReference type="InterPro" id="IPR029016">
    <property type="entry name" value="GAF-like_dom_sf"/>
</dbReference>
<dbReference type="Pfam" id="PF08448">
    <property type="entry name" value="PAS_4"/>
    <property type="match status" value="2"/>
</dbReference>
<dbReference type="InterPro" id="IPR005467">
    <property type="entry name" value="His_kinase_dom"/>
</dbReference>
<keyword evidence="5 11" id="KW-0418">Kinase</keyword>
<dbReference type="SUPFAM" id="SSF55781">
    <property type="entry name" value="GAF domain-like"/>
    <property type="match status" value="2"/>
</dbReference>
<dbReference type="Gene3D" id="3.30.450.20">
    <property type="entry name" value="PAS domain"/>
    <property type="match status" value="5"/>
</dbReference>
<dbReference type="CDD" id="cd00130">
    <property type="entry name" value="PAS"/>
    <property type="match status" value="5"/>
</dbReference>
<dbReference type="Pfam" id="PF02518">
    <property type="entry name" value="HATPase_c"/>
    <property type="match status" value="1"/>
</dbReference>
<dbReference type="PANTHER" id="PTHR43304:SF1">
    <property type="entry name" value="PAC DOMAIN-CONTAINING PROTEIN"/>
    <property type="match status" value="1"/>
</dbReference>
<dbReference type="PROSITE" id="PS50109">
    <property type="entry name" value="HIS_KIN"/>
    <property type="match status" value="1"/>
</dbReference>
<keyword evidence="4" id="KW-0808">Transferase</keyword>
<feature type="domain" description="PAC" evidence="10">
    <location>
        <begin position="545"/>
        <end position="597"/>
    </location>
</feature>
<dbReference type="SMART" id="SM00091">
    <property type="entry name" value="PAS"/>
    <property type="match status" value="5"/>
</dbReference>
<feature type="domain" description="PAS" evidence="9">
    <location>
        <begin position="346"/>
        <end position="400"/>
    </location>
</feature>
<dbReference type="InterPro" id="IPR000014">
    <property type="entry name" value="PAS"/>
</dbReference>
<evidence type="ECO:0000259" key="10">
    <source>
        <dbReference type="PROSITE" id="PS50113"/>
    </source>
</evidence>
<dbReference type="InterPro" id="IPR036097">
    <property type="entry name" value="HisK_dim/P_sf"/>
</dbReference>
<dbReference type="SUPFAM" id="SSF55785">
    <property type="entry name" value="PYP-like sensor domain (PAS domain)"/>
    <property type="match status" value="5"/>
</dbReference>
<dbReference type="InterPro" id="IPR013655">
    <property type="entry name" value="PAS_fold_3"/>
</dbReference>
<keyword evidence="12" id="KW-1185">Reference proteome</keyword>
<evidence type="ECO:0000256" key="2">
    <source>
        <dbReference type="ARBA" id="ARBA00012438"/>
    </source>
</evidence>
<dbReference type="SMART" id="SM00387">
    <property type="entry name" value="HATPase_c"/>
    <property type="match status" value="1"/>
</dbReference>
<dbReference type="SUPFAM" id="SSF55874">
    <property type="entry name" value="ATPase domain of HSP90 chaperone/DNA topoisomerase II/histidine kinase"/>
    <property type="match status" value="1"/>
</dbReference>
<comment type="catalytic activity">
    <reaction evidence="1">
        <text>ATP + protein L-histidine = ADP + protein N-phospho-L-histidine.</text>
        <dbReference type="EC" id="2.7.13.3"/>
    </reaction>
</comment>
<dbReference type="InterPro" id="IPR052162">
    <property type="entry name" value="Sensor_kinase/Photoreceptor"/>
</dbReference>
<dbReference type="Gene3D" id="3.30.565.10">
    <property type="entry name" value="Histidine kinase-like ATPase, C-terminal domain"/>
    <property type="match status" value="1"/>
</dbReference>
<dbReference type="InterPro" id="IPR003661">
    <property type="entry name" value="HisK_dim/P_dom"/>
</dbReference>
<dbReference type="InterPro" id="IPR036890">
    <property type="entry name" value="HATPase_C_sf"/>
</dbReference>
<dbReference type="Pfam" id="PF08447">
    <property type="entry name" value="PAS_3"/>
    <property type="match status" value="3"/>
</dbReference>
<reference evidence="11" key="1">
    <citation type="submission" date="2019-10" db="EMBL/GenBank/DDBJ databases">
        <title>Draft genome sequece of Microseira wollei NIES-4236.</title>
        <authorList>
            <person name="Yamaguchi H."/>
            <person name="Suzuki S."/>
            <person name="Kawachi M."/>
        </authorList>
    </citation>
    <scope>NUCLEOTIDE SEQUENCE</scope>
    <source>
        <strain evidence="11">NIES-4236</strain>
    </source>
</reference>
<proteinExistence type="predicted"/>
<feature type="domain" description="PAC" evidence="10">
    <location>
        <begin position="293"/>
        <end position="345"/>
    </location>
</feature>
<dbReference type="PRINTS" id="PR00344">
    <property type="entry name" value="BCTRLSENSOR"/>
</dbReference>
<keyword evidence="6" id="KW-0902">Two-component regulatory system</keyword>
<sequence>MPQIAVLGNMEDVRQQLEASNKLLKAIAQAQSQFIVDANPRNLFDGLLETILELTQSEYGFIGEIHYRDKSEPQIEAHMKVRGKPYLKNDAIANIAWNDSPRNFSEEKASKGMEFYNLKTLFGAVIVTGEPVIENNQATDGRWGGLPDGHPPLNSFLGLPLFDRDKQLVGMVGIANRPGGYDELMITYLEPFLLSCSYVIAAHRNDRRRQEAEKKLRESEELFRATFEQAAVGIARVATDGTFLELNQKFCEIVGYTREEMLSLTFQDITHPEDLSADLDYLRQVLAGDISTYSMEKRYIRKDRSLQWVNLTVSLVREVSGEPKYFISVVEDINARKRAEAAQKQSNNILRSVIESTTDVVFVKDIRGRYVIINSPGCRWLEKPIEEIIGKDDSELFPPEIALQLMEADQKITIAGETLTYEEDVRENGVMRTLLTTKCPWRDAEGTVIGVVGISRDISDRKATEAAVRESEERLRAIVDLAAVGIGQLTASGEWIEVNQKLCDIVGYTREELLLLTFQDITHPDDLDAELAYVGRLFTREIDSYSMEKRYIRKDRSLVWVQITTSSVRHLSGEPKYLIGVVEDISDRKQTELALQEREQFLANIYDGVEHPIFVIDVLEDGDFRFAGMNPAGLSVSSSSIEQLCGKTPEQVYPEPIAASIRQHYTDCLKAGASISYEERMFFFGVETWWNTTLTPLRDREGRIHRIIGMTLNVTPRKQAEEALRESQHFIQQIAEASPSFLYLYDMLEQRNVYANGEVTATLGYTSDEVQKMGTQVLANLIHPNDFAQLGEYWKQFEKAKDGEIFEIEYRMKHKDGSWRWLVSRESVFSRTADGKPKQRIGTATDITARKLAEEALQKSEAQFRQLAEREALLNRLANQIRNSLDINTILETTVQEIRSLLQLDSCLFIWYLPNGKDDRSKLPAWHVVHEAKNSDLPTLLGYYLTDATKKCFRAIANLEIIRIDDIEAVTNPVERQFFLTLGYKSLLDVPLQTSSGAIGMIACGSCIDWRGWKDDEVELLQAIAVQLAIAISQAELYTQTQNSARIAQEKANQLEVTLQELQQTQAQLIQSEKMSSLGQMVAGIAHEINNPTSFIYSNIQPASEYINDLFNLLELYQKNYPDPAVEIRDKIETIDLDFLVKDLPKLLNSMQVGASRIRDIVRSLRTFSRLDEADMKKIDIHQGIDSTLMILEHRLKKVGSFSGIQIIKEYGKLPLVECYAGQLNQVFMNILVNGIDALEEGSREESHPIPKIRIRTSVVEGNQVLIQIADNGPGMTEEVQRRLFDPFFTTKPVGSGTGLGMSISYQIIEKHGGQLQCISSPGKGAEFLIYIPIKSLNQTRTAGV</sequence>
<evidence type="ECO:0000259" key="9">
    <source>
        <dbReference type="PROSITE" id="PS50112"/>
    </source>
</evidence>
<dbReference type="InterPro" id="IPR003594">
    <property type="entry name" value="HATPase_dom"/>
</dbReference>
<dbReference type="Proteomes" id="UP001050975">
    <property type="component" value="Unassembled WGS sequence"/>
</dbReference>
<evidence type="ECO:0000256" key="3">
    <source>
        <dbReference type="ARBA" id="ARBA00022553"/>
    </source>
</evidence>
<dbReference type="InterPro" id="IPR003018">
    <property type="entry name" value="GAF"/>
</dbReference>
<dbReference type="PROSITE" id="PS50113">
    <property type="entry name" value="PAC"/>
    <property type="match status" value="5"/>
</dbReference>
<dbReference type="Gene3D" id="1.10.287.130">
    <property type="match status" value="1"/>
</dbReference>
<accession>A0AAV3XKX4</accession>
<evidence type="ECO:0000313" key="11">
    <source>
        <dbReference type="EMBL" id="GET41092.1"/>
    </source>
</evidence>
<dbReference type="PANTHER" id="PTHR43304">
    <property type="entry name" value="PHYTOCHROME-LIKE PROTEIN CPH1"/>
    <property type="match status" value="1"/>
</dbReference>
<protein>
    <recommendedName>
        <fullName evidence="2">histidine kinase</fullName>
        <ecNumber evidence="2">2.7.13.3</ecNumber>
    </recommendedName>
</protein>
<dbReference type="Pfam" id="PF01590">
    <property type="entry name" value="GAF"/>
    <property type="match status" value="1"/>
</dbReference>
<dbReference type="NCBIfam" id="TIGR00229">
    <property type="entry name" value="sensory_box"/>
    <property type="match status" value="5"/>
</dbReference>
<keyword evidence="3" id="KW-0597">Phosphoprotein</keyword>
<dbReference type="CDD" id="cd00082">
    <property type="entry name" value="HisKA"/>
    <property type="match status" value="1"/>
</dbReference>
<evidence type="ECO:0000256" key="1">
    <source>
        <dbReference type="ARBA" id="ARBA00000085"/>
    </source>
</evidence>
<dbReference type="SMART" id="SM00065">
    <property type="entry name" value="GAF"/>
    <property type="match status" value="2"/>
</dbReference>
<gene>
    <name evidence="11" type="ORF">MiSe_59040</name>
</gene>
<dbReference type="EMBL" id="BLAY01000109">
    <property type="protein sequence ID" value="GET41092.1"/>
    <property type="molecule type" value="Genomic_DNA"/>
</dbReference>
<evidence type="ECO:0000256" key="4">
    <source>
        <dbReference type="ARBA" id="ARBA00022679"/>
    </source>
</evidence>
<dbReference type="RefSeq" id="WP_226587312.1">
    <property type="nucleotide sequence ID" value="NZ_BLAY01000109.1"/>
</dbReference>
<feature type="domain" description="PAC" evidence="10">
    <location>
        <begin position="417"/>
        <end position="470"/>
    </location>
</feature>
<dbReference type="InterPro" id="IPR000700">
    <property type="entry name" value="PAS-assoc_C"/>
</dbReference>
<feature type="domain" description="PAS" evidence="9">
    <location>
        <begin position="219"/>
        <end position="289"/>
    </location>
</feature>
<dbReference type="Gene3D" id="3.30.450.40">
    <property type="match status" value="2"/>
</dbReference>
<dbReference type="InterPro" id="IPR001610">
    <property type="entry name" value="PAC"/>
</dbReference>
<evidence type="ECO:0000256" key="5">
    <source>
        <dbReference type="ARBA" id="ARBA00022777"/>
    </source>
</evidence>
<dbReference type="InterPro" id="IPR013656">
    <property type="entry name" value="PAS_4"/>
</dbReference>
<feature type="domain" description="PAS" evidence="9">
    <location>
        <begin position="471"/>
        <end position="541"/>
    </location>
</feature>
<dbReference type="InterPro" id="IPR035965">
    <property type="entry name" value="PAS-like_dom_sf"/>
</dbReference>
<dbReference type="GO" id="GO:0000155">
    <property type="term" value="F:phosphorelay sensor kinase activity"/>
    <property type="evidence" value="ECO:0007669"/>
    <property type="project" value="InterPro"/>
</dbReference>
<name>A0AAV3XKX4_9CYAN</name>
<evidence type="ECO:0000313" key="12">
    <source>
        <dbReference type="Proteomes" id="UP001050975"/>
    </source>
</evidence>
<feature type="domain" description="PAC" evidence="10">
    <location>
        <begin position="673"/>
        <end position="726"/>
    </location>
</feature>
<dbReference type="SUPFAM" id="SSF47384">
    <property type="entry name" value="Homodimeric domain of signal transducing histidine kinase"/>
    <property type="match status" value="1"/>
</dbReference>
<dbReference type="InterPro" id="IPR004358">
    <property type="entry name" value="Sig_transdc_His_kin-like_C"/>
</dbReference>
<dbReference type="SMART" id="SM00086">
    <property type="entry name" value="PAC"/>
    <property type="match status" value="4"/>
</dbReference>
<evidence type="ECO:0000256" key="6">
    <source>
        <dbReference type="ARBA" id="ARBA00023012"/>
    </source>
</evidence>
<dbReference type="Pfam" id="PF13185">
    <property type="entry name" value="GAF_2"/>
    <property type="match status" value="1"/>
</dbReference>